<proteinExistence type="predicted"/>
<keyword evidence="3" id="KW-1185">Reference proteome</keyword>
<comment type="caution">
    <text evidence="2">The sequence shown here is derived from an EMBL/GenBank/DDBJ whole genome shotgun (WGS) entry which is preliminary data.</text>
</comment>
<feature type="domain" description="Hydantoinase B/oxoprolinase" evidence="1">
    <location>
        <begin position="16"/>
        <end position="539"/>
    </location>
</feature>
<dbReference type="PANTHER" id="PTHR11365:SF23">
    <property type="entry name" value="HYPOTHETICAL 5-OXOPROLINASE (EUROFUNG)-RELATED"/>
    <property type="match status" value="1"/>
</dbReference>
<name>A0ABV8UMV0_9PROT</name>
<gene>
    <name evidence="2" type="ORF">ACFOW6_10965</name>
</gene>
<dbReference type="Pfam" id="PF02538">
    <property type="entry name" value="Hydantoinase_B"/>
    <property type="match status" value="1"/>
</dbReference>
<evidence type="ECO:0000259" key="1">
    <source>
        <dbReference type="Pfam" id="PF02538"/>
    </source>
</evidence>
<dbReference type="EMBL" id="JBHSCW010000005">
    <property type="protein sequence ID" value="MFC4352062.1"/>
    <property type="molecule type" value="Genomic_DNA"/>
</dbReference>
<reference evidence="3" key="1">
    <citation type="journal article" date="2019" name="Int. J. Syst. Evol. Microbiol.">
        <title>The Global Catalogue of Microorganisms (GCM) 10K type strain sequencing project: providing services to taxonomists for standard genome sequencing and annotation.</title>
        <authorList>
            <consortium name="The Broad Institute Genomics Platform"/>
            <consortium name="The Broad Institute Genome Sequencing Center for Infectious Disease"/>
            <person name="Wu L."/>
            <person name="Ma J."/>
        </authorList>
    </citation>
    <scope>NUCLEOTIDE SEQUENCE [LARGE SCALE GENOMIC DNA]</scope>
    <source>
        <strain evidence="3">CECT 8472</strain>
    </source>
</reference>
<sequence length="573" mass="62625">MTALSLASESTRRELDPITLEIISNALRSVTDEMFAALMRSAYSTNIKERHDHSTAFCDKAGRLIVQADQSLPIHIASMTGLMNTLLKKYDLSEIEEGDVFVANDPHVAGGTHLPDINLAEPVFVDGELLGFICNIAHHADVGGMAPGSMAGGMSEIYQEGLRIPLVRLFRKGELQRDLFDLMLLNVRIPEERRGDYYAQIAACRLGVRRMKEIAGRYSCETLNAVFDEIVSRTEYRMRDVLKEIPDGTYSFEDVMDDDGVGTFDIPIRLTITAKNGELTFDFRETAPQVAGNINLPHNATQAAVVYALKALLDPEIPNNQGVLDCCEILTKEGTLVHCTFPAPVAARANTSQRVIDVIIGALTEALPERVVGAANGANTTAVFAGIDPRTNRHYLYFETLGGGFGGRADRDGKDGVQVHITNTSNLPIEAIETEYPLRVESYGFVEDSGGAGRYRGGLGLRRVIRPVDHDCIFNGAGERFRHQPWGVFGGQPGMSGRFQHISGSGDATLLDVKPAAIKVTRQETLVVETPGSGGYGAPSERAREQVREDLASGKFTPEYIKRHYGEPVKADN</sequence>
<accession>A0ABV8UMV0</accession>
<dbReference type="RefSeq" id="WP_382422413.1">
    <property type="nucleotide sequence ID" value="NZ_JBHSCW010000005.1"/>
</dbReference>
<organism evidence="2 3">
    <name type="scientific">Fodinicurvata halophila</name>
    <dbReference type="NCBI Taxonomy" id="1419723"/>
    <lineage>
        <taxon>Bacteria</taxon>
        <taxon>Pseudomonadati</taxon>
        <taxon>Pseudomonadota</taxon>
        <taxon>Alphaproteobacteria</taxon>
        <taxon>Rhodospirillales</taxon>
        <taxon>Rhodovibrionaceae</taxon>
        <taxon>Fodinicurvata</taxon>
    </lineage>
</organism>
<protein>
    <submittedName>
        <fullName evidence="2">Hydantoinase B/oxoprolinase family protein</fullName>
    </submittedName>
</protein>
<dbReference type="PANTHER" id="PTHR11365">
    <property type="entry name" value="5-OXOPROLINASE RELATED"/>
    <property type="match status" value="1"/>
</dbReference>
<dbReference type="InterPro" id="IPR003692">
    <property type="entry name" value="Hydantoinase_B"/>
</dbReference>
<evidence type="ECO:0000313" key="2">
    <source>
        <dbReference type="EMBL" id="MFC4352062.1"/>
    </source>
</evidence>
<dbReference type="Proteomes" id="UP001595799">
    <property type="component" value="Unassembled WGS sequence"/>
</dbReference>
<dbReference type="InterPro" id="IPR045079">
    <property type="entry name" value="Oxoprolinase-like"/>
</dbReference>
<evidence type="ECO:0000313" key="3">
    <source>
        <dbReference type="Proteomes" id="UP001595799"/>
    </source>
</evidence>